<dbReference type="AlphaFoldDB" id="A0A1T4YAL8"/>
<feature type="transmembrane region" description="Helical" evidence="1">
    <location>
        <begin position="79"/>
        <end position="101"/>
    </location>
</feature>
<sequence>MTTLFFLFGLFNFFIIYGSLFYIMNLQLTIKRLILCLVVNTFVTVLAAIYPQSLWLSMVVSVVLIGGLFFLFSRQQMVFFHLLFIHLCSILAEYTALFLVYTFHLSLVTHIGLIVVQIAAIVVVYKKFLTHYEHRIILSKSSQLVLLLVAVSTSIVFYVLVFLPAEKDDIQISATNLVILLFYFVIMISLTRIVLHTMVKDQDINEKLIEQQQFTQYMKSLEQVNRDMQIFRHDHANILLSLRGYIENEDVTGLRKYFEEQIIKAEQRTLFKNQLFSQLDRLQIIELKGLISTKLLLADESSIPISVEVPDVIEDISMNRLHLSRVLGILLDNAIEASTALDSPQINLAFLSVNNQVVIVIENRLSDSEMNIQQIFAEWYSTKGEDRGMGLSSARKILSDYPNITWNTRVENQWFIHEIMIAGRDMSAGYHM</sequence>
<feature type="transmembrane region" description="Helical" evidence="1">
    <location>
        <begin position="145"/>
        <end position="165"/>
    </location>
</feature>
<dbReference type="Gene3D" id="3.30.565.10">
    <property type="entry name" value="Histidine kinase-like ATPase, C-terminal domain"/>
    <property type="match status" value="1"/>
</dbReference>
<evidence type="ECO:0000313" key="4">
    <source>
        <dbReference type="Proteomes" id="UP000190042"/>
    </source>
</evidence>
<dbReference type="GO" id="GO:0042802">
    <property type="term" value="F:identical protein binding"/>
    <property type="evidence" value="ECO:0007669"/>
    <property type="project" value="TreeGrafter"/>
</dbReference>
<keyword evidence="1" id="KW-0812">Transmembrane</keyword>
<evidence type="ECO:0000313" key="3">
    <source>
        <dbReference type="EMBL" id="SKA98819.1"/>
    </source>
</evidence>
<dbReference type="PANTHER" id="PTHR40448:SF1">
    <property type="entry name" value="TWO-COMPONENT SENSOR HISTIDINE KINASE"/>
    <property type="match status" value="1"/>
</dbReference>
<dbReference type="Proteomes" id="UP000190042">
    <property type="component" value="Unassembled WGS sequence"/>
</dbReference>
<proteinExistence type="predicted"/>
<keyword evidence="3" id="KW-0808">Transferase</keyword>
<evidence type="ECO:0000256" key="1">
    <source>
        <dbReference type="SAM" id="Phobius"/>
    </source>
</evidence>
<name>A0A1T4YAL8_9BACL</name>
<dbReference type="RefSeq" id="WP_078817626.1">
    <property type="nucleotide sequence ID" value="NZ_FUYJ01000003.1"/>
</dbReference>
<dbReference type="PANTHER" id="PTHR40448">
    <property type="entry name" value="TWO-COMPONENT SENSOR HISTIDINE KINASE"/>
    <property type="match status" value="1"/>
</dbReference>
<gene>
    <name evidence="3" type="ORF">SAMN04244570_2188</name>
</gene>
<reference evidence="4" key="1">
    <citation type="submission" date="2017-02" db="EMBL/GenBank/DDBJ databases">
        <authorList>
            <person name="Varghese N."/>
            <person name="Submissions S."/>
        </authorList>
    </citation>
    <scope>NUCLEOTIDE SEQUENCE [LARGE SCALE GENOMIC DNA]</scope>
    <source>
        <strain evidence="4">DSM 23966</strain>
    </source>
</reference>
<dbReference type="GO" id="GO:0016301">
    <property type="term" value="F:kinase activity"/>
    <property type="evidence" value="ECO:0007669"/>
    <property type="project" value="UniProtKB-KW"/>
</dbReference>
<dbReference type="InterPro" id="IPR036890">
    <property type="entry name" value="HATPase_C_sf"/>
</dbReference>
<dbReference type="EMBL" id="FUYJ01000003">
    <property type="protein sequence ID" value="SKA98819.1"/>
    <property type="molecule type" value="Genomic_DNA"/>
</dbReference>
<feature type="domain" description="Sensor histidine kinase NatK-like C-terminal" evidence="2">
    <location>
        <begin position="318"/>
        <end position="421"/>
    </location>
</feature>
<accession>A0A1T4YAL8</accession>
<protein>
    <submittedName>
        <fullName evidence="3">Two-component system, AgrA family, sensor histidine kinase AgrC</fullName>
    </submittedName>
</protein>
<dbReference type="Pfam" id="PF14501">
    <property type="entry name" value="HATPase_c_5"/>
    <property type="match status" value="1"/>
</dbReference>
<keyword evidence="1" id="KW-1133">Transmembrane helix</keyword>
<keyword evidence="1" id="KW-0472">Membrane</keyword>
<feature type="transmembrane region" description="Helical" evidence="1">
    <location>
        <begin position="6"/>
        <end position="26"/>
    </location>
</feature>
<keyword evidence="4" id="KW-1185">Reference proteome</keyword>
<dbReference type="SUPFAM" id="SSF55874">
    <property type="entry name" value="ATPase domain of HSP90 chaperone/DNA topoisomerase II/histidine kinase"/>
    <property type="match status" value="1"/>
</dbReference>
<evidence type="ECO:0000259" key="2">
    <source>
        <dbReference type="Pfam" id="PF14501"/>
    </source>
</evidence>
<feature type="transmembrane region" description="Helical" evidence="1">
    <location>
        <begin position="107"/>
        <end position="125"/>
    </location>
</feature>
<organism evidence="3 4">
    <name type="scientific">Sporosarcina newyorkensis</name>
    <dbReference type="NCBI Taxonomy" id="759851"/>
    <lineage>
        <taxon>Bacteria</taxon>
        <taxon>Bacillati</taxon>
        <taxon>Bacillota</taxon>
        <taxon>Bacilli</taxon>
        <taxon>Bacillales</taxon>
        <taxon>Caryophanaceae</taxon>
        <taxon>Sporosarcina</taxon>
    </lineage>
</organism>
<dbReference type="InterPro" id="IPR032834">
    <property type="entry name" value="NatK-like_C"/>
</dbReference>
<feature type="transmembrane region" description="Helical" evidence="1">
    <location>
        <begin position="33"/>
        <end position="49"/>
    </location>
</feature>
<keyword evidence="3" id="KW-0418">Kinase</keyword>
<feature type="transmembrane region" description="Helical" evidence="1">
    <location>
        <begin position="177"/>
        <end position="195"/>
    </location>
</feature>
<feature type="transmembrane region" description="Helical" evidence="1">
    <location>
        <begin position="55"/>
        <end position="72"/>
    </location>
</feature>